<keyword evidence="3" id="KW-1185">Reference proteome</keyword>
<dbReference type="GO" id="GO:0005634">
    <property type="term" value="C:nucleus"/>
    <property type="evidence" value="ECO:0007669"/>
    <property type="project" value="TreeGrafter"/>
</dbReference>
<dbReference type="AlphaFoldDB" id="A0A8D0GWY9"/>
<accession>A0A8D0GWY9</accession>
<proteinExistence type="inferred from homology"/>
<dbReference type="GO" id="GO:0110078">
    <property type="term" value="C:TTT Hsp90 cochaperone complex"/>
    <property type="evidence" value="ECO:0007669"/>
    <property type="project" value="Ensembl"/>
</dbReference>
<reference evidence="2" key="2">
    <citation type="submission" date="2025-09" db="UniProtKB">
        <authorList>
            <consortium name="Ensembl"/>
        </authorList>
    </citation>
    <scope>IDENTIFICATION</scope>
</reference>
<dbReference type="PANTHER" id="PTHR32226">
    <property type="entry name" value="TELO2-INTERACTING PROTEIN 2"/>
    <property type="match status" value="1"/>
</dbReference>
<dbReference type="InterPro" id="IPR018870">
    <property type="entry name" value="Tti2"/>
</dbReference>
<dbReference type="GeneTree" id="ENSGT00390000003878"/>
<sequence length="526" mass="58779">GFCDSAEKGRETLPAVVPPAEQVFSQIMQLFETGGAQQAGNSTRAGLVRNLCMLFEAADCQWLFGSGCPKVLGDVVVALSDYAALAKQEADTGDPRSDAAYAAAADRTADVSLLFLSLLAKVEASKDAENLGIGAVRPFLGLVAGPIYIFAVTHGAEGPWSHPRTRSRAWELLNTLLQTVGCQSAAEFLRGQREEEEGWFAKVMQLLKPELKKETWKLSPATKYVFAWTLQQVTWPWLGPQLESVLPPSLLISDDYRVENKILGVQCLNHIILNVPAAELCQFNWAQVVYHALYNHLHTREAQLIQVVLPCLLDLLPVLERSPLQQRRKPRPPTPCDKVLQLVLTHMEAEHLLLLRRAYARNLPAFVERLGIRITRHLKRLERVIVGYLEVYDGPEETARLGILETLKCTIQHAWPRMACRLAVLLQALLRMVWDVAVDRSPTPEPVKAALLQGATECLILLDRCSEGQVKETLKAVLHPPLLPSSQYQSQSRSPHPADLEPCRRREWGSYRCLHTANKKQSRAFL</sequence>
<reference evidence="2" key="1">
    <citation type="submission" date="2025-08" db="UniProtKB">
        <authorList>
            <consortium name="Ensembl"/>
        </authorList>
    </citation>
    <scope>IDENTIFICATION</scope>
</reference>
<protein>
    <submittedName>
        <fullName evidence="2">TELO2 interacting protein 2</fullName>
    </submittedName>
</protein>
<dbReference type="SUPFAM" id="SSF48371">
    <property type="entry name" value="ARM repeat"/>
    <property type="match status" value="1"/>
</dbReference>
<dbReference type="Ensembl" id="ENSSPUT00000012703.1">
    <property type="protein sequence ID" value="ENSSPUP00000011912.1"/>
    <property type="gene ID" value="ENSSPUG00000008999.1"/>
</dbReference>
<name>A0A8D0GWY9_SPHPU</name>
<evidence type="ECO:0000313" key="2">
    <source>
        <dbReference type="Ensembl" id="ENSSPUP00000011912.1"/>
    </source>
</evidence>
<evidence type="ECO:0000256" key="1">
    <source>
        <dbReference type="ARBA" id="ARBA00034736"/>
    </source>
</evidence>
<gene>
    <name evidence="2" type="primary">TTI2</name>
</gene>
<dbReference type="Proteomes" id="UP000694392">
    <property type="component" value="Unplaced"/>
</dbReference>
<evidence type="ECO:0000313" key="3">
    <source>
        <dbReference type="Proteomes" id="UP000694392"/>
    </source>
</evidence>
<dbReference type="Pfam" id="PF10521">
    <property type="entry name" value="Tti2"/>
    <property type="match status" value="1"/>
</dbReference>
<dbReference type="InterPro" id="IPR016024">
    <property type="entry name" value="ARM-type_fold"/>
</dbReference>
<comment type="similarity">
    <text evidence="1">Belongs to the TTI2 family.</text>
</comment>
<organism evidence="2 3">
    <name type="scientific">Sphenodon punctatus</name>
    <name type="common">Tuatara</name>
    <name type="synonym">Hatteria punctata</name>
    <dbReference type="NCBI Taxonomy" id="8508"/>
    <lineage>
        <taxon>Eukaryota</taxon>
        <taxon>Metazoa</taxon>
        <taxon>Chordata</taxon>
        <taxon>Craniata</taxon>
        <taxon>Vertebrata</taxon>
        <taxon>Euteleostomi</taxon>
        <taxon>Lepidosauria</taxon>
        <taxon>Sphenodontia</taxon>
        <taxon>Sphenodontidae</taxon>
        <taxon>Sphenodon</taxon>
    </lineage>
</organism>
<dbReference type="GO" id="GO:0005829">
    <property type="term" value="C:cytosol"/>
    <property type="evidence" value="ECO:0007669"/>
    <property type="project" value="TreeGrafter"/>
</dbReference>
<dbReference type="PANTHER" id="PTHR32226:SF2">
    <property type="entry name" value="TELO2-INTERACTING PROTEIN 2"/>
    <property type="match status" value="1"/>
</dbReference>